<dbReference type="InterPro" id="IPR027417">
    <property type="entry name" value="P-loop_NTPase"/>
</dbReference>
<dbReference type="InterPro" id="IPR036640">
    <property type="entry name" value="ABC1_TM_sf"/>
</dbReference>
<dbReference type="Gene3D" id="3.90.70.10">
    <property type="entry name" value="Cysteine proteinases"/>
    <property type="match status" value="1"/>
</dbReference>
<dbReference type="Pfam" id="PF00664">
    <property type="entry name" value="ABC_membrane"/>
    <property type="match status" value="1"/>
</dbReference>
<dbReference type="SUPFAM" id="SSF90123">
    <property type="entry name" value="ABC transporter transmembrane region"/>
    <property type="match status" value="1"/>
</dbReference>
<keyword evidence="13" id="KW-1185">Reference proteome</keyword>
<organism evidence="12 13">
    <name type="scientific">Marivirga salinarum</name>
    <dbReference type="NCBI Taxonomy" id="3059078"/>
    <lineage>
        <taxon>Bacteria</taxon>
        <taxon>Pseudomonadati</taxon>
        <taxon>Bacteroidota</taxon>
        <taxon>Cytophagia</taxon>
        <taxon>Cytophagales</taxon>
        <taxon>Marivirgaceae</taxon>
        <taxon>Marivirga</taxon>
    </lineage>
</organism>
<dbReference type="GO" id="GO:0015421">
    <property type="term" value="F:ABC-type oligopeptide transporter activity"/>
    <property type="evidence" value="ECO:0007669"/>
    <property type="project" value="TreeGrafter"/>
</dbReference>
<dbReference type="GO" id="GO:0005524">
    <property type="term" value="F:ATP binding"/>
    <property type="evidence" value="ECO:0007669"/>
    <property type="project" value="UniProtKB-KW"/>
</dbReference>
<dbReference type="InterPro" id="IPR011527">
    <property type="entry name" value="ABC1_TM_dom"/>
</dbReference>
<dbReference type="InterPro" id="IPR003593">
    <property type="entry name" value="AAA+_ATPase"/>
</dbReference>
<feature type="transmembrane region" description="Helical" evidence="8">
    <location>
        <begin position="166"/>
        <end position="192"/>
    </location>
</feature>
<dbReference type="PANTHER" id="PTHR43394:SF1">
    <property type="entry name" value="ATP-BINDING CASSETTE SUB-FAMILY B MEMBER 10, MITOCHONDRIAL"/>
    <property type="match status" value="1"/>
</dbReference>
<dbReference type="InterPro" id="IPR039421">
    <property type="entry name" value="Type_1_exporter"/>
</dbReference>
<proteinExistence type="predicted"/>
<dbReference type="InterPro" id="IPR017871">
    <property type="entry name" value="ABC_transporter-like_CS"/>
</dbReference>
<accession>A0AA51N974</accession>
<name>A0AA51N974_9BACT</name>
<keyword evidence="3" id="KW-0547">Nucleotide-binding</keyword>
<evidence type="ECO:0000313" key="13">
    <source>
        <dbReference type="Proteomes" id="UP001230496"/>
    </source>
</evidence>
<dbReference type="CDD" id="cd18570">
    <property type="entry name" value="ABC_6TM_PCAT1_LagD_like"/>
    <property type="match status" value="1"/>
</dbReference>
<dbReference type="InterPro" id="IPR003439">
    <property type="entry name" value="ABC_transporter-like_ATP-bd"/>
</dbReference>
<dbReference type="GO" id="GO:0006508">
    <property type="term" value="P:proteolysis"/>
    <property type="evidence" value="ECO:0007669"/>
    <property type="project" value="InterPro"/>
</dbReference>
<feature type="domain" description="ABC transmembrane type-1" evidence="10">
    <location>
        <begin position="168"/>
        <end position="449"/>
    </location>
</feature>
<evidence type="ECO:0000256" key="1">
    <source>
        <dbReference type="ARBA" id="ARBA00004651"/>
    </source>
</evidence>
<keyword evidence="7 8" id="KW-0472">Membrane</keyword>
<dbReference type="PROSITE" id="PS50893">
    <property type="entry name" value="ABC_TRANSPORTER_2"/>
    <property type="match status" value="1"/>
</dbReference>
<dbReference type="InterPro" id="IPR005074">
    <property type="entry name" value="Peptidase_C39"/>
</dbReference>
<evidence type="ECO:0000256" key="5">
    <source>
        <dbReference type="ARBA" id="ARBA00022840"/>
    </source>
</evidence>
<gene>
    <name evidence="12" type="ORF">QYS49_37430</name>
</gene>
<evidence type="ECO:0000256" key="6">
    <source>
        <dbReference type="ARBA" id="ARBA00022989"/>
    </source>
</evidence>
<keyword evidence="6 8" id="KW-1133">Transmembrane helix</keyword>
<dbReference type="Pfam" id="PF00005">
    <property type="entry name" value="ABC_tran"/>
    <property type="match status" value="1"/>
</dbReference>
<keyword evidence="2 8" id="KW-0812">Transmembrane</keyword>
<feature type="transmembrane region" description="Helical" evidence="8">
    <location>
        <begin position="281"/>
        <end position="300"/>
    </location>
</feature>
<feature type="domain" description="ABC transporter" evidence="9">
    <location>
        <begin position="481"/>
        <end position="703"/>
    </location>
</feature>
<dbReference type="CDD" id="cd02418">
    <property type="entry name" value="Peptidase_C39B"/>
    <property type="match status" value="1"/>
</dbReference>
<evidence type="ECO:0000259" key="11">
    <source>
        <dbReference type="PROSITE" id="PS50990"/>
    </source>
</evidence>
<evidence type="ECO:0000256" key="8">
    <source>
        <dbReference type="SAM" id="Phobius"/>
    </source>
</evidence>
<protein>
    <submittedName>
        <fullName evidence="12">Peptidase domain-containing ABC transporter</fullName>
    </submittedName>
</protein>
<dbReference type="PROSITE" id="PS00211">
    <property type="entry name" value="ABC_TRANSPORTER_1"/>
    <property type="match status" value="1"/>
</dbReference>
<dbReference type="Pfam" id="PF03412">
    <property type="entry name" value="Peptidase_C39"/>
    <property type="match status" value="1"/>
</dbReference>
<dbReference type="Gene3D" id="3.40.50.300">
    <property type="entry name" value="P-loop containing nucleotide triphosphate hydrolases"/>
    <property type="match status" value="1"/>
</dbReference>
<evidence type="ECO:0000256" key="3">
    <source>
        <dbReference type="ARBA" id="ARBA00022741"/>
    </source>
</evidence>
<evidence type="ECO:0000256" key="2">
    <source>
        <dbReference type="ARBA" id="ARBA00022692"/>
    </source>
</evidence>
<dbReference type="Proteomes" id="UP001230496">
    <property type="component" value="Chromosome"/>
</dbReference>
<feature type="domain" description="Peptidase C39" evidence="11">
    <location>
        <begin position="12"/>
        <end position="136"/>
    </location>
</feature>
<dbReference type="Gene3D" id="1.20.1560.10">
    <property type="entry name" value="ABC transporter type 1, transmembrane domain"/>
    <property type="match status" value="1"/>
</dbReference>
<feature type="transmembrane region" description="Helical" evidence="8">
    <location>
        <begin position="204"/>
        <end position="224"/>
    </location>
</feature>
<keyword evidence="5" id="KW-0067">ATP-binding</keyword>
<dbReference type="GO" id="GO:0005886">
    <property type="term" value="C:plasma membrane"/>
    <property type="evidence" value="ECO:0007669"/>
    <property type="project" value="UniProtKB-SubCell"/>
</dbReference>
<evidence type="ECO:0000256" key="7">
    <source>
        <dbReference type="ARBA" id="ARBA00023136"/>
    </source>
</evidence>
<evidence type="ECO:0000259" key="9">
    <source>
        <dbReference type="PROSITE" id="PS50893"/>
    </source>
</evidence>
<sequence length="703" mass="79251">MIKKLNQFFVQQHGQSDCGPACLASIIKFHGGYNSLDELRRITGTTQTGTKLLGLFQGAKDLNFEVEGLEAESVENLKELDCPAILHVILENRLQHYVVLYGFQEDQLIINDPGRGVELWSKEKLEKVWQTKALLKLTPNKNFEKVKSKKKKYENLLSWVKEDLNILLAALFLGVLIAIFSLASAIFSQKLIDVILPTKEVGKLIIGLVLFACILLIKVGLSYVRSTFLIIQSKDFNNRMIASFFESLLHIPKPFFDSKKTGDMVARMNDTRRIQSSISNLIGNLLIEFLIIIISLIGVFVYSWQVGVVVAIFIPVYGLILWRLNKPIINTQKDVMSAYALNESNYIDVISGIAEVKTTGTINLFHKGTTSLYRNFQEQIFKLGKIHVKFSFLTEFAGILLVVSVISLASFLVLNGDILIGSMVALLSLSRSIGPSLTQIALFNIQFQEAKVAFNRMEEFTGINTENKSGLNFENENINELTIQNLNFHYPGSLNLLNQINMVIKKGGITTLLGESGAGKSTIFQLVQRFYSPSQGSIKINGISINDIKLEQYRKLIGIVPQDIKIFNNFLLFNICLSDNPVELENAEKWCREYGFDQFFRNFPQGYMTLLGEEGTNISGGQKQLVGLARALYRNPQLLLIDEGTSAMDRNTEQFILNLLQQLKNEKIILFVSHRMNVANFSDNIYRLENGFITSQDKSETLI</sequence>
<evidence type="ECO:0000256" key="4">
    <source>
        <dbReference type="ARBA" id="ARBA00022801"/>
    </source>
</evidence>
<dbReference type="PROSITE" id="PS50929">
    <property type="entry name" value="ABC_TM1F"/>
    <property type="match status" value="1"/>
</dbReference>
<dbReference type="AlphaFoldDB" id="A0AA51N974"/>
<evidence type="ECO:0000259" key="10">
    <source>
        <dbReference type="PROSITE" id="PS50929"/>
    </source>
</evidence>
<dbReference type="GO" id="GO:0008233">
    <property type="term" value="F:peptidase activity"/>
    <property type="evidence" value="ECO:0007669"/>
    <property type="project" value="InterPro"/>
</dbReference>
<dbReference type="KEGG" id="msaa:QYS49_37430"/>
<dbReference type="SMART" id="SM00382">
    <property type="entry name" value="AAA"/>
    <property type="match status" value="1"/>
</dbReference>
<dbReference type="PROSITE" id="PS50990">
    <property type="entry name" value="PEPTIDASE_C39"/>
    <property type="match status" value="1"/>
</dbReference>
<evidence type="ECO:0000313" key="12">
    <source>
        <dbReference type="EMBL" id="WMN11166.1"/>
    </source>
</evidence>
<dbReference type="RefSeq" id="WP_308348019.1">
    <property type="nucleotide sequence ID" value="NZ_CP129971.1"/>
</dbReference>
<dbReference type="SUPFAM" id="SSF52540">
    <property type="entry name" value="P-loop containing nucleoside triphosphate hydrolases"/>
    <property type="match status" value="1"/>
</dbReference>
<feature type="transmembrane region" description="Helical" evidence="8">
    <location>
        <begin position="306"/>
        <end position="324"/>
    </location>
</feature>
<comment type="subcellular location">
    <subcellularLocation>
        <location evidence="1">Cell membrane</location>
        <topology evidence="1">Multi-pass membrane protein</topology>
    </subcellularLocation>
</comment>
<dbReference type="PANTHER" id="PTHR43394">
    <property type="entry name" value="ATP-DEPENDENT PERMEASE MDL1, MITOCHONDRIAL"/>
    <property type="match status" value="1"/>
</dbReference>
<feature type="transmembrane region" description="Helical" evidence="8">
    <location>
        <begin position="392"/>
        <end position="414"/>
    </location>
</feature>
<reference evidence="12 13" key="1">
    <citation type="submission" date="2023-08" db="EMBL/GenBank/DDBJ databases">
        <title>Comparative genomics and taxonomic characterization of three novel marine species of genus Marivirga.</title>
        <authorList>
            <person name="Muhammad N."/>
            <person name="Kim S.-G."/>
        </authorList>
    </citation>
    <scope>NUCLEOTIDE SEQUENCE [LARGE SCALE GENOMIC DNA]</scope>
    <source>
        <strain evidence="12 13">BDSF4-3</strain>
    </source>
</reference>
<dbReference type="EMBL" id="CP129971">
    <property type="protein sequence ID" value="WMN11166.1"/>
    <property type="molecule type" value="Genomic_DNA"/>
</dbReference>
<dbReference type="GO" id="GO:0016887">
    <property type="term" value="F:ATP hydrolysis activity"/>
    <property type="evidence" value="ECO:0007669"/>
    <property type="project" value="InterPro"/>
</dbReference>
<keyword evidence="4" id="KW-0378">Hydrolase</keyword>